<dbReference type="InterPro" id="IPR053714">
    <property type="entry name" value="Iso_Racemase_Enz_sf"/>
</dbReference>
<accession>A0ABZ0PLE2</accession>
<dbReference type="Gene3D" id="3.40.50.12500">
    <property type="match status" value="1"/>
</dbReference>
<dbReference type="PANTHER" id="PTHR28047:SF5">
    <property type="entry name" value="PROTEIN DCG1"/>
    <property type="match status" value="1"/>
</dbReference>
<reference evidence="2 3" key="1">
    <citation type="submission" date="2023-11" db="EMBL/GenBank/DDBJ databases">
        <title>Arctic aerobic anoxygenic photoheterotroph Sediminicoccus rosea KRV36 adapts its photosynthesis to long days of polar summer.</title>
        <authorList>
            <person name="Tomasch J."/>
            <person name="Kopejtka K."/>
            <person name="Bily T."/>
            <person name="Gardiner A.T."/>
            <person name="Gardian Z."/>
            <person name="Shivaramu S."/>
            <person name="Koblizek M."/>
            <person name="Engelhardt F."/>
            <person name="Kaftan D."/>
        </authorList>
    </citation>
    <scope>NUCLEOTIDE SEQUENCE [LARGE SCALE GENOMIC DNA]</scope>
    <source>
        <strain evidence="2 3">R-30</strain>
    </source>
</reference>
<dbReference type="EMBL" id="CP137852">
    <property type="protein sequence ID" value="WPB86287.1"/>
    <property type="molecule type" value="Genomic_DNA"/>
</dbReference>
<organism evidence="2 3">
    <name type="scientific">Sediminicoccus rosea</name>
    <dbReference type="NCBI Taxonomy" id="1225128"/>
    <lineage>
        <taxon>Bacteria</taxon>
        <taxon>Pseudomonadati</taxon>
        <taxon>Pseudomonadota</taxon>
        <taxon>Alphaproteobacteria</taxon>
        <taxon>Acetobacterales</taxon>
        <taxon>Roseomonadaceae</taxon>
        <taxon>Sediminicoccus</taxon>
    </lineage>
</organism>
<dbReference type="Pfam" id="PF01177">
    <property type="entry name" value="Asp_Glu_race"/>
    <property type="match status" value="1"/>
</dbReference>
<name>A0ABZ0PLE2_9PROT</name>
<sequence>MKLLLLNGNTDPAITERMAQGARGMCQHEIVPMTARFGARYIASRAASAVAAHAVLDALASEIGRDNPKGYDAAIIGCFGDPGLEAARECFPIPILGMADAAIFAALRLAPRVGVLTGGAAWVPMLEEFFLLRGLGPDKVRVAAIPPTGDMIAREPVKAAGLLAETARGEVARGAGVILLGGAGLVGLDALVAPQVTVPVLDGLRCAIEAAETATAARQLGSIAPSIGLSDALAASLAG</sequence>
<keyword evidence="3" id="KW-1185">Reference proteome</keyword>
<gene>
    <name evidence="2" type="ORF">R9Z33_05305</name>
</gene>
<evidence type="ECO:0000313" key="3">
    <source>
        <dbReference type="Proteomes" id="UP001305521"/>
    </source>
</evidence>
<comment type="similarity">
    <text evidence="1">Belongs to the HyuE racemase family.</text>
</comment>
<evidence type="ECO:0000256" key="1">
    <source>
        <dbReference type="ARBA" id="ARBA00038414"/>
    </source>
</evidence>
<protein>
    <submittedName>
        <fullName evidence="2">Aspartate/glutamate racemase family protein</fullName>
    </submittedName>
</protein>
<proteinExistence type="inferred from homology"/>
<dbReference type="InterPro" id="IPR052186">
    <property type="entry name" value="Hydantoin_racemase-like"/>
</dbReference>
<dbReference type="InterPro" id="IPR015942">
    <property type="entry name" value="Asp/Glu/hydantoin_racemase"/>
</dbReference>
<evidence type="ECO:0000313" key="2">
    <source>
        <dbReference type="EMBL" id="WPB86287.1"/>
    </source>
</evidence>
<dbReference type="Proteomes" id="UP001305521">
    <property type="component" value="Chromosome"/>
</dbReference>
<dbReference type="RefSeq" id="WP_318650260.1">
    <property type="nucleotide sequence ID" value="NZ_CP137852.1"/>
</dbReference>
<dbReference type="PANTHER" id="PTHR28047">
    <property type="entry name" value="PROTEIN DCG1"/>
    <property type="match status" value="1"/>
</dbReference>